<dbReference type="Gene3D" id="3.10.129.10">
    <property type="entry name" value="Hotdog Thioesterase"/>
    <property type="match status" value="1"/>
</dbReference>
<evidence type="ECO:0000313" key="2">
    <source>
        <dbReference type="EMBL" id="SMQ63852.1"/>
    </source>
</evidence>
<feature type="domain" description="Thioesterase putative" evidence="1">
    <location>
        <begin position="4"/>
        <end position="143"/>
    </location>
</feature>
<keyword evidence="3" id="KW-1185">Reference proteome</keyword>
<gene>
    <name evidence="2" type="ORF">SAMN06295905_0878</name>
</gene>
<protein>
    <submittedName>
        <fullName evidence="2">Thioesterase domain-containing protein, putative</fullName>
    </submittedName>
</protein>
<dbReference type="OrthoDB" id="572024at2"/>
<dbReference type="SUPFAM" id="SSF54637">
    <property type="entry name" value="Thioesterase/thiol ester dehydrase-isomerase"/>
    <property type="match status" value="1"/>
</dbReference>
<dbReference type="NCBIfam" id="TIGR02447">
    <property type="entry name" value="yiiD_Cterm"/>
    <property type="match status" value="1"/>
</dbReference>
<evidence type="ECO:0000313" key="3">
    <source>
        <dbReference type="Proteomes" id="UP000194474"/>
    </source>
</evidence>
<proteinExistence type="predicted"/>
<evidence type="ECO:0000259" key="1">
    <source>
        <dbReference type="Pfam" id="PF09500"/>
    </source>
</evidence>
<dbReference type="Proteomes" id="UP000194474">
    <property type="component" value="Unassembled WGS sequence"/>
</dbReference>
<dbReference type="InterPro" id="IPR012660">
    <property type="entry name" value="YiiD_C"/>
</dbReference>
<accession>A0A1Y6ETL0</accession>
<reference evidence="3" key="1">
    <citation type="submission" date="2017-04" db="EMBL/GenBank/DDBJ databases">
        <authorList>
            <person name="Varghese N."/>
            <person name="Submissions S."/>
        </authorList>
    </citation>
    <scope>NUCLEOTIDE SEQUENCE [LARGE SCALE GENOMIC DNA]</scope>
</reference>
<name>A0A1Y6ETL0_9HYPH</name>
<dbReference type="AlphaFoldDB" id="A0A1Y6ETL0"/>
<dbReference type="Pfam" id="PF09500">
    <property type="entry name" value="YiiD_C"/>
    <property type="match status" value="1"/>
</dbReference>
<organism evidence="2 3">
    <name type="scientific">Devosia lucknowensis</name>
    <dbReference type="NCBI Taxonomy" id="1096929"/>
    <lineage>
        <taxon>Bacteria</taxon>
        <taxon>Pseudomonadati</taxon>
        <taxon>Pseudomonadota</taxon>
        <taxon>Alphaproteobacteria</taxon>
        <taxon>Hyphomicrobiales</taxon>
        <taxon>Devosiaceae</taxon>
        <taxon>Devosia</taxon>
    </lineage>
</organism>
<dbReference type="RefSeq" id="WP_086469282.1">
    <property type="nucleotide sequence ID" value="NZ_FXWK01000001.1"/>
</dbReference>
<sequence length="147" mass="15866">MTPQALVAYLHEHIPLSRAMDVSVLLASAEEVVLEAPLNPNINVHGTMFGGSVGVLGLLAAWSVLHLRLEAEGIANQLVIHKTETEYLRPIGGTARAVARLDGADWGGFIHTLQRRHKARLTVSADLEYAGELAARLRGEFVSILEG</sequence>
<dbReference type="InterPro" id="IPR029069">
    <property type="entry name" value="HotDog_dom_sf"/>
</dbReference>
<dbReference type="EMBL" id="FXWK01000001">
    <property type="protein sequence ID" value="SMQ63852.1"/>
    <property type="molecule type" value="Genomic_DNA"/>
</dbReference>